<dbReference type="Gene3D" id="2.60.120.200">
    <property type="match status" value="1"/>
</dbReference>
<dbReference type="STRING" id="288992.SAMN04488522_102985"/>
<evidence type="ECO:0008006" key="3">
    <source>
        <dbReference type="Google" id="ProtNLM"/>
    </source>
</evidence>
<organism evidence="1 2">
    <name type="scientific">Pedobacter caeni</name>
    <dbReference type="NCBI Taxonomy" id="288992"/>
    <lineage>
        <taxon>Bacteria</taxon>
        <taxon>Pseudomonadati</taxon>
        <taxon>Bacteroidota</taxon>
        <taxon>Sphingobacteriia</taxon>
        <taxon>Sphingobacteriales</taxon>
        <taxon>Sphingobacteriaceae</taxon>
        <taxon>Pedobacter</taxon>
    </lineage>
</organism>
<name>A0A1M5B1Y0_9SPHI</name>
<dbReference type="AlphaFoldDB" id="A0A1M5B1Y0"/>
<keyword evidence="2" id="KW-1185">Reference proteome</keyword>
<dbReference type="Proteomes" id="UP000184287">
    <property type="component" value="Unassembled WGS sequence"/>
</dbReference>
<sequence length="267" mass="29909">MKKIFSMAILAIVLFSCKKDSTAENADHLKSERVNSKSAVIPVPGATIINFSGYSWQVKNITDLSVGGPGPNYWANSSVWVDAQGRLHLRIKRDAATGRWNCAEVSSLQEFGYGSYVWKVEGEVDKLDKNVILGLFNYKSGDDGHHEVDIEFARWGNAAWPNFNYTVYPAYGDPATRVFNTYELALNGTYSTYKFSRNSQKVTYKAYHGHNELEANAFYPWSTPDSGFPVSTEALPVHMNLWLFQGLAPSNGQEIEIIIHSFQFTPA</sequence>
<dbReference type="PROSITE" id="PS51257">
    <property type="entry name" value="PROKAR_LIPOPROTEIN"/>
    <property type="match status" value="1"/>
</dbReference>
<dbReference type="EMBL" id="FQUQ01000002">
    <property type="protein sequence ID" value="SHF36488.1"/>
    <property type="molecule type" value="Genomic_DNA"/>
</dbReference>
<dbReference type="SUPFAM" id="SSF49899">
    <property type="entry name" value="Concanavalin A-like lectins/glucanases"/>
    <property type="match status" value="1"/>
</dbReference>
<proteinExistence type="predicted"/>
<dbReference type="InterPro" id="IPR013320">
    <property type="entry name" value="ConA-like_dom_sf"/>
</dbReference>
<dbReference type="OrthoDB" id="370098at2"/>
<gene>
    <name evidence="1" type="ORF">SAMN04488522_102985</name>
</gene>
<reference evidence="2" key="1">
    <citation type="submission" date="2016-11" db="EMBL/GenBank/DDBJ databases">
        <authorList>
            <person name="Varghese N."/>
            <person name="Submissions S."/>
        </authorList>
    </citation>
    <scope>NUCLEOTIDE SEQUENCE [LARGE SCALE GENOMIC DNA]</scope>
    <source>
        <strain evidence="2">DSM 16990</strain>
    </source>
</reference>
<dbReference type="CDD" id="cd00413">
    <property type="entry name" value="Glyco_hydrolase_16"/>
    <property type="match status" value="1"/>
</dbReference>
<dbReference type="GO" id="GO:0004553">
    <property type="term" value="F:hydrolase activity, hydrolyzing O-glycosyl compounds"/>
    <property type="evidence" value="ECO:0007669"/>
    <property type="project" value="UniProtKB-ARBA"/>
</dbReference>
<evidence type="ECO:0000313" key="1">
    <source>
        <dbReference type="EMBL" id="SHF36488.1"/>
    </source>
</evidence>
<accession>A0A1M5B1Y0</accession>
<protein>
    <recommendedName>
        <fullName evidence="3">Glycosyl hydrolases family 16</fullName>
    </recommendedName>
</protein>
<dbReference type="GO" id="GO:0005975">
    <property type="term" value="P:carbohydrate metabolic process"/>
    <property type="evidence" value="ECO:0007669"/>
    <property type="project" value="UniProtKB-ARBA"/>
</dbReference>
<dbReference type="RefSeq" id="WP_073231192.1">
    <property type="nucleotide sequence ID" value="NZ_FQUQ01000002.1"/>
</dbReference>
<evidence type="ECO:0000313" key="2">
    <source>
        <dbReference type="Proteomes" id="UP000184287"/>
    </source>
</evidence>